<evidence type="ECO:0000256" key="4">
    <source>
        <dbReference type="ARBA" id="ARBA00022679"/>
    </source>
</evidence>
<keyword evidence="4 7" id="KW-0808">Transferase</keyword>
<protein>
    <submittedName>
        <fullName evidence="7">UbiX family flavin prenyltransferase</fullName>
    </submittedName>
</protein>
<dbReference type="InterPro" id="IPR004507">
    <property type="entry name" value="UbiX-like"/>
</dbReference>
<feature type="domain" description="Flavoprotein" evidence="6">
    <location>
        <begin position="25"/>
        <end position="182"/>
    </location>
</feature>
<dbReference type="NCBIfam" id="TIGR00421">
    <property type="entry name" value="ubiX_pad"/>
    <property type="match status" value="1"/>
</dbReference>
<comment type="caution">
    <text evidence="7">The sequence shown here is derived from an EMBL/GenBank/DDBJ whole genome shotgun (WGS) entry which is preliminary data.</text>
</comment>
<name>A0A538UBZ6_UNCEI</name>
<proteinExistence type="predicted"/>
<evidence type="ECO:0000256" key="1">
    <source>
        <dbReference type="ARBA" id="ARBA00022602"/>
    </source>
</evidence>
<dbReference type="GO" id="GO:0004659">
    <property type="term" value="F:prenyltransferase activity"/>
    <property type="evidence" value="ECO:0007669"/>
    <property type="project" value="UniProtKB-KW"/>
</dbReference>
<evidence type="ECO:0000256" key="5">
    <source>
        <dbReference type="SAM" id="MobiDB-lite"/>
    </source>
</evidence>
<keyword evidence="2" id="KW-0285">Flavoprotein</keyword>
<dbReference type="InterPro" id="IPR036551">
    <property type="entry name" value="Flavin_trans-like"/>
</dbReference>
<keyword evidence="3" id="KW-0288">FMN</keyword>
<accession>A0A538UBZ6</accession>
<evidence type="ECO:0000256" key="3">
    <source>
        <dbReference type="ARBA" id="ARBA00022643"/>
    </source>
</evidence>
<keyword evidence="1" id="KW-0637">Prenyltransferase</keyword>
<dbReference type="Pfam" id="PF02441">
    <property type="entry name" value="Flavoprotein"/>
    <property type="match status" value="1"/>
</dbReference>
<dbReference type="Gene3D" id="3.40.50.1950">
    <property type="entry name" value="Flavin prenyltransferase-like"/>
    <property type="match status" value="1"/>
</dbReference>
<feature type="region of interest" description="Disordered" evidence="5">
    <location>
        <begin position="1"/>
        <end position="20"/>
    </location>
</feature>
<dbReference type="EMBL" id="VBPB01000069">
    <property type="protein sequence ID" value="TMQ73422.1"/>
    <property type="molecule type" value="Genomic_DNA"/>
</dbReference>
<dbReference type="AlphaFoldDB" id="A0A538UBZ6"/>
<evidence type="ECO:0000259" key="6">
    <source>
        <dbReference type="Pfam" id="PF02441"/>
    </source>
</evidence>
<dbReference type="Proteomes" id="UP000319771">
    <property type="component" value="Unassembled WGS sequence"/>
</dbReference>
<organism evidence="7 8">
    <name type="scientific">Eiseniibacteriota bacterium</name>
    <dbReference type="NCBI Taxonomy" id="2212470"/>
    <lineage>
        <taxon>Bacteria</taxon>
        <taxon>Candidatus Eiseniibacteriota</taxon>
    </lineage>
</organism>
<reference evidence="7 8" key="1">
    <citation type="journal article" date="2019" name="Nat. Microbiol.">
        <title>Mediterranean grassland soil C-N compound turnover is dependent on rainfall and depth, and is mediated by genomically divergent microorganisms.</title>
        <authorList>
            <person name="Diamond S."/>
            <person name="Andeer P.F."/>
            <person name="Li Z."/>
            <person name="Crits-Christoph A."/>
            <person name="Burstein D."/>
            <person name="Anantharaman K."/>
            <person name="Lane K.R."/>
            <person name="Thomas B.C."/>
            <person name="Pan C."/>
            <person name="Northen T.R."/>
            <person name="Banfield J.F."/>
        </authorList>
    </citation>
    <scope>NUCLEOTIDE SEQUENCE [LARGE SCALE GENOMIC DNA]</scope>
    <source>
        <strain evidence="7">WS_11</strain>
    </source>
</reference>
<evidence type="ECO:0000313" key="7">
    <source>
        <dbReference type="EMBL" id="TMQ73422.1"/>
    </source>
</evidence>
<gene>
    <name evidence="7" type="ORF">E6K81_04720</name>
</gene>
<dbReference type="SUPFAM" id="SSF52507">
    <property type="entry name" value="Homo-oligomeric flavin-containing Cys decarboxylases, HFCD"/>
    <property type="match status" value="1"/>
</dbReference>
<sequence>MSPARPTPPRRAAARRRATPRATRRYLIGMTGASGSAFGVDLIRRCPGEKYLVLSDWARQVLQTETGLTPSALEPFVKRIFADSDLAAPFSSGSNRHDALVIVPCSVSTLAKIAAGIADTLITRAAQVALKERMRVVLCVRETPLSSIALENALKLSREGVVIMPISPPWYQAPRDLEALVAGFTDKVLALLGERAGPGWRDTELE</sequence>
<evidence type="ECO:0000256" key="2">
    <source>
        <dbReference type="ARBA" id="ARBA00022630"/>
    </source>
</evidence>
<dbReference type="InterPro" id="IPR003382">
    <property type="entry name" value="Flavoprotein"/>
</dbReference>
<evidence type="ECO:0000313" key="8">
    <source>
        <dbReference type="Proteomes" id="UP000319771"/>
    </source>
</evidence>